<evidence type="ECO:0000259" key="3">
    <source>
        <dbReference type="Pfam" id="PF17109"/>
    </source>
</evidence>
<feature type="region of interest" description="Disordered" evidence="2">
    <location>
        <begin position="1460"/>
        <end position="1480"/>
    </location>
</feature>
<keyword evidence="1" id="KW-0677">Repeat</keyword>
<gene>
    <name evidence="5" type="ORF">EJ04DRAFT_548404</name>
</gene>
<organism evidence="5 6">
    <name type="scientific">Polyplosphaeria fusca</name>
    <dbReference type="NCBI Taxonomy" id="682080"/>
    <lineage>
        <taxon>Eukaryota</taxon>
        <taxon>Fungi</taxon>
        <taxon>Dikarya</taxon>
        <taxon>Ascomycota</taxon>
        <taxon>Pezizomycotina</taxon>
        <taxon>Dothideomycetes</taxon>
        <taxon>Pleosporomycetidae</taxon>
        <taxon>Pleosporales</taxon>
        <taxon>Tetraplosphaeriaceae</taxon>
        <taxon>Polyplosphaeria</taxon>
    </lineage>
</organism>
<feature type="domain" description="Nephrocystin 3-like N-terminal" evidence="4">
    <location>
        <begin position="280"/>
        <end position="459"/>
    </location>
</feature>
<dbReference type="SUPFAM" id="SSF48452">
    <property type="entry name" value="TPR-like"/>
    <property type="match status" value="1"/>
</dbReference>
<dbReference type="Gene3D" id="3.40.50.300">
    <property type="entry name" value="P-loop containing nucleotide triphosphate hydrolases"/>
    <property type="match status" value="1"/>
</dbReference>
<comment type="caution">
    <text evidence="5">The sequence shown here is derived from an EMBL/GenBank/DDBJ whole genome shotgun (WGS) entry which is preliminary data.</text>
</comment>
<evidence type="ECO:0000256" key="1">
    <source>
        <dbReference type="ARBA" id="ARBA00022737"/>
    </source>
</evidence>
<evidence type="ECO:0008006" key="7">
    <source>
        <dbReference type="Google" id="ProtNLM"/>
    </source>
</evidence>
<dbReference type="Proteomes" id="UP000799444">
    <property type="component" value="Unassembled WGS sequence"/>
</dbReference>
<evidence type="ECO:0000313" key="6">
    <source>
        <dbReference type="Proteomes" id="UP000799444"/>
    </source>
</evidence>
<keyword evidence="6" id="KW-1185">Reference proteome</keyword>
<feature type="region of interest" description="Disordered" evidence="2">
    <location>
        <begin position="1325"/>
        <end position="1345"/>
    </location>
</feature>
<evidence type="ECO:0000313" key="5">
    <source>
        <dbReference type="EMBL" id="KAF2740355.1"/>
    </source>
</evidence>
<evidence type="ECO:0000259" key="4">
    <source>
        <dbReference type="Pfam" id="PF24883"/>
    </source>
</evidence>
<dbReference type="PANTHER" id="PTHR10039:SF17">
    <property type="entry name" value="FUNGAL STAND N-TERMINAL GOODBYE DOMAIN-CONTAINING PROTEIN-RELATED"/>
    <property type="match status" value="1"/>
</dbReference>
<dbReference type="Pfam" id="PF24883">
    <property type="entry name" value="NPHP3_N"/>
    <property type="match status" value="1"/>
</dbReference>
<feature type="domain" description="Fungal STAND N-terminal Goodbye" evidence="3">
    <location>
        <begin position="12"/>
        <end position="131"/>
    </location>
</feature>
<dbReference type="InterPro" id="IPR011990">
    <property type="entry name" value="TPR-like_helical_dom_sf"/>
</dbReference>
<dbReference type="InterPro" id="IPR027417">
    <property type="entry name" value="P-loop_NTPase"/>
</dbReference>
<feature type="compositionally biased region" description="Gly residues" evidence="2">
    <location>
        <begin position="1464"/>
        <end position="1480"/>
    </location>
</feature>
<name>A0A9P4V9C0_9PLEO</name>
<accession>A0A9P4V9C0</accession>
<dbReference type="Gene3D" id="1.25.40.10">
    <property type="entry name" value="Tetratricopeptide repeat domain"/>
    <property type="match status" value="1"/>
</dbReference>
<dbReference type="OrthoDB" id="2913095at2759"/>
<evidence type="ECO:0000256" key="2">
    <source>
        <dbReference type="SAM" id="MobiDB-lite"/>
    </source>
</evidence>
<dbReference type="Pfam" id="PF17109">
    <property type="entry name" value="Goodbye"/>
    <property type="match status" value="1"/>
</dbReference>
<proteinExistence type="predicted"/>
<reference evidence="5" key="1">
    <citation type="journal article" date="2020" name="Stud. Mycol.">
        <title>101 Dothideomycetes genomes: a test case for predicting lifestyles and emergence of pathogens.</title>
        <authorList>
            <person name="Haridas S."/>
            <person name="Albert R."/>
            <person name="Binder M."/>
            <person name="Bloem J."/>
            <person name="Labutti K."/>
            <person name="Salamov A."/>
            <person name="Andreopoulos B."/>
            <person name="Baker S."/>
            <person name="Barry K."/>
            <person name="Bills G."/>
            <person name="Bluhm B."/>
            <person name="Cannon C."/>
            <person name="Castanera R."/>
            <person name="Culley D."/>
            <person name="Daum C."/>
            <person name="Ezra D."/>
            <person name="Gonzalez J."/>
            <person name="Henrissat B."/>
            <person name="Kuo A."/>
            <person name="Liang C."/>
            <person name="Lipzen A."/>
            <person name="Lutzoni F."/>
            <person name="Magnuson J."/>
            <person name="Mondo S."/>
            <person name="Nolan M."/>
            <person name="Ohm R."/>
            <person name="Pangilinan J."/>
            <person name="Park H.-J."/>
            <person name="Ramirez L."/>
            <person name="Alfaro M."/>
            <person name="Sun H."/>
            <person name="Tritt A."/>
            <person name="Yoshinaga Y."/>
            <person name="Zwiers L.-H."/>
            <person name="Turgeon B."/>
            <person name="Goodwin S."/>
            <person name="Spatafora J."/>
            <person name="Crous P."/>
            <person name="Grigoriev I."/>
        </authorList>
    </citation>
    <scope>NUCLEOTIDE SEQUENCE</scope>
    <source>
        <strain evidence="5">CBS 125425</strain>
    </source>
</reference>
<sequence>MSVLRTDLQAAWADACAEFEKATDYDFKFTSEAASAEDIVRRFDAAKAKDAEAHHKMDKAKAAVGKTMVAIERIGAIAAQGASMVFGSPADITMNCVSFFIDAGFAYKEIASNIGDLFGRIVTILERFQIYREYEKIMKDPMIRVAHRLLIAIVDICRLCVKRMRSNPFKKFAKLAFFSDDGGIKDQFAVLEALEKEELQMKGTLTLVAAETTQRAITAGFDNVKENNTKLMSSVAQLNDSDTDRKILDDIKERLGVDDSISTISKKEYQSHYDRLVSGNCAWLKSESDSLYKSWSDIGENQTLLILQGDEGCGKSYTFTAVVRDLLARYSQYRDDDTRVSIAYCYLTRGGKKDAQGSNTNLSIRDALREWTWQLVNKDVVYRKEVQIMFRQSQDWNDLRDMWQKLFVGRLGEDVNFFLLLDGTQELDERGVNDLSSLVESIFSLDVKRSRLKVAITARPSLVKTLAAKSMSNLPIVDLQEKNHEDVKSFVQEKANAMTIFQKANLEVQELKRQVCSDLLDAVKGNFKLAEIKLTEISTKYDPEEVRAILARARENAGLENSVLDHIRECNRTLNAREVEDLNTLLLWAIYGKWPFSIGELEAILYLQQGRASLQPLAKEINEKFSSFLEVSSRPDEADSIVSLKYDSIADYFKNVAKEQNAFALDTMAPKALTKGEIRMVRHFIEKLCDSDIYAKLGLGEFFDQKLSQSDNSVWVDCEGAHARIALACLRVTTTESIDEGTMLQPYATSYLSNHLALIDMDQVDPRLKAELGPYLVKMFRNPEAIRKSNMGMGWSYLDHELRSVVRLFRSSALTSKINTADANNQEWITTVLAESNPEIALLEESAKEMTRQWLSTDDGDVLMRSFHWLHGYINKIQHDENVEKPRIKNPPTEDQIKTDDIECVLRETQKLQPLGISDATRRRNVAITYRNYGHILESISQFKDMLAIDPDDPYAHSGLAFAYAMEIDGGPKPDWTKALTHLDVIYDGMKTSRQHYTSSWIYAHHVKTLLTDKASWLRKLGRYAEAGEIYFSMLEEDGYDNGARVEYLFTLYEAQQYATVVQALEDLDFVDEMTQRNRLTDFFLVHACNEYYHGIICQAAKHVKEISKIQGYYRAALKDVSGDKKDASFDQRLTACDLTYHFSAMLWNHGESAAEKEEAIELWEQLTDLLKNKGFTSHTQVLAARRLARIYIARAIEAGPESEVAAAMLEKVRTVAAVPNDEDFPDEEGYVFGLSTSQVRSLLGRYYSRVGYTEQAKVLLKHNVDIGIKLLSDDDDENDYQGYRKLGDAFMDFRDDANAIAAWSLIQPTIDDLAFYRSRPIPLDNTTTPAQAPTPESPDASPPLPKLHLTGPLFYTCDGRCGKTWTYSDDIYVCRECIDVQFDEPCLERLQCGALVRDICDKNHKFLHIPAWSVESAGRAEAGKVLVGEQEMEVKEWLEGIKRTWVLGKYKKIVTGESERGGGGDGDGYTGDGEAGEGV</sequence>
<dbReference type="EMBL" id="ML996100">
    <property type="protein sequence ID" value="KAF2740355.1"/>
    <property type="molecule type" value="Genomic_DNA"/>
</dbReference>
<protein>
    <recommendedName>
        <fullName evidence="7">Fungal STAND N-terminal Goodbye domain-containing protein</fullName>
    </recommendedName>
</protein>
<dbReference type="PANTHER" id="PTHR10039">
    <property type="entry name" value="AMELOGENIN"/>
    <property type="match status" value="1"/>
</dbReference>
<dbReference type="InterPro" id="IPR056884">
    <property type="entry name" value="NPHP3-like_N"/>
</dbReference>
<dbReference type="InterPro" id="IPR031350">
    <property type="entry name" value="Goodbye_dom"/>
</dbReference>